<dbReference type="InterPro" id="IPR008902">
    <property type="entry name" value="Rhamnosid_concanavalin"/>
</dbReference>
<dbReference type="AlphaFoldDB" id="A0A8S3B1L4"/>
<evidence type="ECO:0000313" key="3">
    <source>
        <dbReference type="Proteomes" id="UP000676336"/>
    </source>
</evidence>
<feature type="domain" description="Alpha-L-rhamnosidase concanavalin-like" evidence="1">
    <location>
        <begin position="16"/>
        <end position="53"/>
    </location>
</feature>
<evidence type="ECO:0000259" key="1">
    <source>
        <dbReference type="Pfam" id="PF05592"/>
    </source>
</evidence>
<comment type="caution">
    <text evidence="2">The sequence shown here is derived from an EMBL/GenBank/DDBJ whole genome shotgun (WGS) entry which is preliminary data.</text>
</comment>
<sequence length="75" mass="8048">MNGGVFNATPLANQQVPTYDVSQNIAGYCTLTITDRQGMTVSTRHAELLNEPGIDGIQYQGLNAANYQIISASDD</sequence>
<evidence type="ECO:0000313" key="2">
    <source>
        <dbReference type="EMBL" id="CAF4780283.1"/>
    </source>
</evidence>
<dbReference type="Proteomes" id="UP000676336">
    <property type="component" value="Unassembled WGS sequence"/>
</dbReference>
<name>A0A8S3B1L4_9BILA</name>
<proteinExistence type="predicted"/>
<protein>
    <recommendedName>
        <fullName evidence="1">Alpha-L-rhamnosidase concanavalin-like domain-containing protein</fullName>
    </recommendedName>
</protein>
<dbReference type="Pfam" id="PF05592">
    <property type="entry name" value="Bac_rhamnosid"/>
    <property type="match status" value="1"/>
</dbReference>
<organism evidence="2 3">
    <name type="scientific">Rotaria magnacalcarata</name>
    <dbReference type="NCBI Taxonomy" id="392030"/>
    <lineage>
        <taxon>Eukaryota</taxon>
        <taxon>Metazoa</taxon>
        <taxon>Spiralia</taxon>
        <taxon>Gnathifera</taxon>
        <taxon>Rotifera</taxon>
        <taxon>Eurotatoria</taxon>
        <taxon>Bdelloidea</taxon>
        <taxon>Philodinida</taxon>
        <taxon>Philodinidae</taxon>
        <taxon>Rotaria</taxon>
    </lineage>
</organism>
<dbReference type="Gene3D" id="2.60.120.260">
    <property type="entry name" value="Galactose-binding domain-like"/>
    <property type="match status" value="1"/>
</dbReference>
<gene>
    <name evidence="2" type="ORF">SMN809_LOCUS46314</name>
</gene>
<dbReference type="EMBL" id="CAJOBI010143812">
    <property type="protein sequence ID" value="CAF4780283.1"/>
    <property type="molecule type" value="Genomic_DNA"/>
</dbReference>
<feature type="non-terminal residue" evidence="2">
    <location>
        <position position="75"/>
    </location>
</feature>
<accession>A0A8S3B1L4</accession>
<reference evidence="2" key="1">
    <citation type="submission" date="2021-02" db="EMBL/GenBank/DDBJ databases">
        <authorList>
            <person name="Nowell W R."/>
        </authorList>
    </citation>
    <scope>NUCLEOTIDE SEQUENCE</scope>
</reference>